<sequence length="422" mass="45776">MADLPSSSLSDTTNLVEIIWENGQIMVQPQIQSGGKPLQNTEDKDFAINQLSNTDVSWLTNYTTTDDYGIEFLSPEFTGDKSAATTSDKLQTTQDPDAVTSGFFNFSNFTRPVALHQTNLQNAEKLKTLNPTDNAPVIKWDEKGIISSGKERKVPEAAPSVPKHKIKKKLLEGNGSSNKSKDPDDESADCAKKHNSCSTSSTNKRSRAAEVHNLSERRRRDRINEKMKALQKLIPNCNKVDKASMLDEAIEYLKTLQFQLQMMSTMGNGGAGMHMPPATMMMQQHMAPFPQIGVGMPGMPGMPGMSGMPGMPGMGMLDVNGRSLMMRVPAQYPCPSIPLTTASQYQPNGVPVIGHPVQSVANGSPYFPLPTHSIATPVATTAMDFGPEVGVKTPEMACKNSETGHKVVVEEGDNDDNLCGSN</sequence>
<comment type="similarity">
    <text evidence="2">Belongs to the bHLH protein family.</text>
</comment>
<dbReference type="InterPro" id="IPR036638">
    <property type="entry name" value="HLH_DNA-bd_sf"/>
</dbReference>
<evidence type="ECO:0000313" key="8">
    <source>
        <dbReference type="EMBL" id="KMZ64166.1"/>
    </source>
</evidence>
<evidence type="ECO:0000256" key="6">
    <source>
        <dbReference type="SAM" id="MobiDB-lite"/>
    </source>
</evidence>
<comment type="subcellular location">
    <subcellularLocation>
        <location evidence="1">Nucleus</location>
    </subcellularLocation>
</comment>
<protein>
    <recommendedName>
        <fullName evidence="7">BHLH domain-containing protein</fullName>
    </recommendedName>
</protein>
<dbReference type="GO" id="GO:0000976">
    <property type="term" value="F:transcription cis-regulatory region binding"/>
    <property type="evidence" value="ECO:0000318"/>
    <property type="project" value="GO_Central"/>
</dbReference>
<reference evidence="9" key="1">
    <citation type="journal article" date="2016" name="Nature">
        <title>The genome of the seagrass Zostera marina reveals angiosperm adaptation to the sea.</title>
        <authorList>
            <person name="Olsen J.L."/>
            <person name="Rouze P."/>
            <person name="Verhelst B."/>
            <person name="Lin Y.-C."/>
            <person name="Bayer T."/>
            <person name="Collen J."/>
            <person name="Dattolo E."/>
            <person name="De Paoli E."/>
            <person name="Dittami S."/>
            <person name="Maumus F."/>
            <person name="Michel G."/>
            <person name="Kersting A."/>
            <person name="Lauritano C."/>
            <person name="Lohaus R."/>
            <person name="Toepel M."/>
            <person name="Tonon T."/>
            <person name="Vanneste K."/>
            <person name="Amirebrahimi M."/>
            <person name="Brakel J."/>
            <person name="Bostroem C."/>
            <person name="Chovatia M."/>
            <person name="Grimwood J."/>
            <person name="Jenkins J.W."/>
            <person name="Jueterbock A."/>
            <person name="Mraz A."/>
            <person name="Stam W.T."/>
            <person name="Tice H."/>
            <person name="Bornberg-Bauer E."/>
            <person name="Green P.J."/>
            <person name="Pearson G.A."/>
            <person name="Procaccini G."/>
            <person name="Duarte C.M."/>
            <person name="Schmutz J."/>
            <person name="Reusch T.B.H."/>
            <person name="Van de Peer Y."/>
        </authorList>
    </citation>
    <scope>NUCLEOTIDE SEQUENCE [LARGE SCALE GENOMIC DNA]</scope>
    <source>
        <strain evidence="9">cv. Finnish</strain>
    </source>
</reference>
<evidence type="ECO:0000256" key="4">
    <source>
        <dbReference type="ARBA" id="ARBA00023163"/>
    </source>
</evidence>
<dbReference type="AlphaFoldDB" id="A0A0K9P561"/>
<dbReference type="PANTHER" id="PTHR46807:SF1">
    <property type="entry name" value="TRANSCRIPTION FACTOR PIF3"/>
    <property type="match status" value="1"/>
</dbReference>
<gene>
    <name evidence="8" type="ORF">ZOSMA_37G00460</name>
</gene>
<keyword evidence="5" id="KW-0539">Nucleus</keyword>
<feature type="domain" description="BHLH" evidence="7">
    <location>
        <begin position="207"/>
        <end position="256"/>
    </location>
</feature>
<dbReference type="Proteomes" id="UP000036987">
    <property type="component" value="Unassembled WGS sequence"/>
</dbReference>
<dbReference type="SMART" id="SM00353">
    <property type="entry name" value="HLH"/>
    <property type="match status" value="1"/>
</dbReference>
<dbReference type="EMBL" id="LFYR01001173">
    <property type="protein sequence ID" value="KMZ64166.1"/>
    <property type="molecule type" value="Genomic_DNA"/>
</dbReference>
<evidence type="ECO:0000259" key="7">
    <source>
        <dbReference type="PROSITE" id="PS50888"/>
    </source>
</evidence>
<dbReference type="Gene3D" id="4.10.280.10">
    <property type="entry name" value="Helix-loop-helix DNA-binding domain"/>
    <property type="match status" value="1"/>
</dbReference>
<keyword evidence="9" id="KW-1185">Reference proteome</keyword>
<dbReference type="GO" id="GO:0005634">
    <property type="term" value="C:nucleus"/>
    <property type="evidence" value="ECO:0000318"/>
    <property type="project" value="GO_Central"/>
</dbReference>
<keyword evidence="3" id="KW-0805">Transcription regulation</keyword>
<dbReference type="PROSITE" id="PS50888">
    <property type="entry name" value="BHLH"/>
    <property type="match status" value="1"/>
</dbReference>
<proteinExistence type="inferred from homology"/>
<evidence type="ECO:0000256" key="3">
    <source>
        <dbReference type="ARBA" id="ARBA00023015"/>
    </source>
</evidence>
<accession>A0A0K9P561</accession>
<dbReference type="CDD" id="cd11445">
    <property type="entry name" value="bHLH_AtPIF_like"/>
    <property type="match status" value="1"/>
</dbReference>
<comment type="caution">
    <text evidence="8">The sequence shown here is derived from an EMBL/GenBank/DDBJ whole genome shotgun (WGS) entry which is preliminary data.</text>
</comment>
<dbReference type="FunFam" id="4.10.280.10:FF:000004">
    <property type="entry name" value="Basic helix-loop-helix transcription factor"/>
    <property type="match status" value="1"/>
</dbReference>
<dbReference type="OrthoDB" id="690068at2759"/>
<evidence type="ECO:0000256" key="1">
    <source>
        <dbReference type="ARBA" id="ARBA00004123"/>
    </source>
</evidence>
<keyword evidence="4" id="KW-0804">Transcription</keyword>
<evidence type="ECO:0000313" key="9">
    <source>
        <dbReference type="Proteomes" id="UP000036987"/>
    </source>
</evidence>
<evidence type="ECO:0000256" key="2">
    <source>
        <dbReference type="ARBA" id="ARBA00005510"/>
    </source>
</evidence>
<dbReference type="PANTHER" id="PTHR46807">
    <property type="entry name" value="TRANSCRIPTION FACTOR PIF3"/>
    <property type="match status" value="1"/>
</dbReference>
<organism evidence="8 9">
    <name type="scientific">Zostera marina</name>
    <name type="common">Eelgrass</name>
    <dbReference type="NCBI Taxonomy" id="29655"/>
    <lineage>
        <taxon>Eukaryota</taxon>
        <taxon>Viridiplantae</taxon>
        <taxon>Streptophyta</taxon>
        <taxon>Embryophyta</taxon>
        <taxon>Tracheophyta</taxon>
        <taxon>Spermatophyta</taxon>
        <taxon>Magnoliopsida</taxon>
        <taxon>Liliopsida</taxon>
        <taxon>Zosteraceae</taxon>
        <taxon>Zostera</taxon>
    </lineage>
</organism>
<dbReference type="GO" id="GO:0010017">
    <property type="term" value="P:red or far-red light signaling pathway"/>
    <property type="evidence" value="ECO:0000318"/>
    <property type="project" value="GO_Central"/>
</dbReference>
<dbReference type="Pfam" id="PF00010">
    <property type="entry name" value="HLH"/>
    <property type="match status" value="1"/>
</dbReference>
<dbReference type="InterPro" id="IPR044273">
    <property type="entry name" value="PIF3-like"/>
</dbReference>
<dbReference type="GO" id="GO:0046983">
    <property type="term" value="F:protein dimerization activity"/>
    <property type="evidence" value="ECO:0007669"/>
    <property type="project" value="InterPro"/>
</dbReference>
<feature type="compositionally biased region" description="Basic and acidic residues" evidence="6">
    <location>
        <begin position="207"/>
        <end position="221"/>
    </location>
</feature>
<name>A0A0K9P561_ZOSMR</name>
<evidence type="ECO:0000256" key="5">
    <source>
        <dbReference type="ARBA" id="ARBA00023242"/>
    </source>
</evidence>
<feature type="region of interest" description="Disordered" evidence="6">
    <location>
        <begin position="149"/>
        <end position="221"/>
    </location>
</feature>
<dbReference type="SUPFAM" id="SSF47459">
    <property type="entry name" value="HLH, helix-loop-helix DNA-binding domain"/>
    <property type="match status" value="1"/>
</dbReference>
<dbReference type="GO" id="GO:0003700">
    <property type="term" value="F:DNA-binding transcription factor activity"/>
    <property type="evidence" value="ECO:0000318"/>
    <property type="project" value="GO_Central"/>
</dbReference>
<dbReference type="InterPro" id="IPR047265">
    <property type="entry name" value="PIF1-like_bHLH"/>
</dbReference>
<dbReference type="InterPro" id="IPR011598">
    <property type="entry name" value="bHLH_dom"/>
</dbReference>